<reference evidence="2" key="2">
    <citation type="submission" date="2021-01" db="EMBL/GenBank/DDBJ databases">
        <authorList>
            <person name="Mieszkin S."/>
            <person name="Pouder E."/>
            <person name="Alain K."/>
        </authorList>
    </citation>
    <scope>NUCLEOTIDE SEQUENCE</scope>
    <source>
        <strain evidence="2">HW T2.11</strain>
    </source>
</reference>
<accession>A0A963YSD2</accession>
<organism evidence="2 3">
    <name type="scientific">Acidisoma silvae</name>
    <dbReference type="NCBI Taxonomy" id="2802396"/>
    <lineage>
        <taxon>Bacteria</taxon>
        <taxon>Pseudomonadati</taxon>
        <taxon>Pseudomonadota</taxon>
        <taxon>Alphaproteobacteria</taxon>
        <taxon>Acetobacterales</taxon>
        <taxon>Acidocellaceae</taxon>
        <taxon>Acidisoma</taxon>
    </lineage>
</organism>
<feature type="compositionally biased region" description="Polar residues" evidence="1">
    <location>
        <begin position="137"/>
        <end position="150"/>
    </location>
</feature>
<proteinExistence type="predicted"/>
<feature type="region of interest" description="Disordered" evidence="1">
    <location>
        <begin position="136"/>
        <end position="176"/>
    </location>
</feature>
<dbReference type="PROSITE" id="PS51257">
    <property type="entry name" value="PROKAR_LIPOPROTEIN"/>
    <property type="match status" value="1"/>
</dbReference>
<reference evidence="2" key="1">
    <citation type="journal article" date="2021" name="Microorganisms">
        <title>Acidisoma silvae sp. nov. and Acidisomacellulosilytica sp. nov., Two Acidophilic Bacteria Isolated from Decaying Wood, Hydrolyzing Cellulose and Producing Poly-3-hydroxybutyrate.</title>
        <authorList>
            <person name="Mieszkin S."/>
            <person name="Pouder E."/>
            <person name="Uroz S."/>
            <person name="Simon-Colin C."/>
            <person name="Alain K."/>
        </authorList>
    </citation>
    <scope>NUCLEOTIDE SEQUENCE</scope>
    <source>
        <strain evidence="2">HW T2.11</strain>
    </source>
</reference>
<dbReference type="Proteomes" id="UP000708298">
    <property type="component" value="Unassembled WGS sequence"/>
</dbReference>
<evidence type="ECO:0008006" key="4">
    <source>
        <dbReference type="Google" id="ProtNLM"/>
    </source>
</evidence>
<dbReference type="AlphaFoldDB" id="A0A963YSD2"/>
<comment type="caution">
    <text evidence="2">The sequence shown here is derived from an EMBL/GenBank/DDBJ whole genome shotgun (WGS) entry which is preliminary data.</text>
</comment>
<dbReference type="EMBL" id="JAESVB010000005">
    <property type="protein sequence ID" value="MCB8876066.1"/>
    <property type="molecule type" value="Genomic_DNA"/>
</dbReference>
<dbReference type="RefSeq" id="WP_227321725.1">
    <property type="nucleotide sequence ID" value="NZ_JAESVB010000005.1"/>
</dbReference>
<name>A0A963YSD2_9PROT</name>
<protein>
    <recommendedName>
        <fullName evidence="4">Lipoprotein</fullName>
    </recommendedName>
</protein>
<evidence type="ECO:0000313" key="3">
    <source>
        <dbReference type="Proteomes" id="UP000708298"/>
    </source>
</evidence>
<evidence type="ECO:0000256" key="1">
    <source>
        <dbReference type="SAM" id="MobiDB-lite"/>
    </source>
</evidence>
<keyword evidence="3" id="KW-1185">Reference proteome</keyword>
<sequence>MRRNAILLATLALSGCGYGASRDAHLAQTSMIGMSSADLLSCAGPAAKTTKINDVAHVDTYLYNPAATGGFNVTLPLTLGAVSLGGSGTGCIADVRVVHNKVTEVHYTGPDDVTIGSDGVCDPIFRGCMRQPEATMQPVNGSNYDHSSGFHSPAVPPQSSEAEDMETTATPAAAAK</sequence>
<gene>
    <name evidence="2" type="ORF">ASILVAE211_12815</name>
</gene>
<evidence type="ECO:0000313" key="2">
    <source>
        <dbReference type="EMBL" id="MCB8876066.1"/>
    </source>
</evidence>